<feature type="domain" description="Rab-GAP TBC" evidence="2">
    <location>
        <begin position="639"/>
        <end position="823"/>
    </location>
</feature>
<accession>A0AAD8PE76</accession>
<name>A0AAD8PE76_BABGI</name>
<keyword evidence="4" id="KW-1185">Reference proteome</keyword>
<organism evidence="3 4">
    <name type="scientific">Babesia gibsoni</name>
    <dbReference type="NCBI Taxonomy" id="33632"/>
    <lineage>
        <taxon>Eukaryota</taxon>
        <taxon>Sar</taxon>
        <taxon>Alveolata</taxon>
        <taxon>Apicomplexa</taxon>
        <taxon>Aconoidasida</taxon>
        <taxon>Piroplasmida</taxon>
        <taxon>Babesiidae</taxon>
        <taxon>Babesia</taxon>
    </lineage>
</organism>
<dbReference type="Gene3D" id="1.10.472.80">
    <property type="entry name" value="Ypt/Rab-GAP domain of gyp1p, domain 3"/>
    <property type="match status" value="1"/>
</dbReference>
<dbReference type="SUPFAM" id="SSF52821">
    <property type="entry name" value="Rhodanese/Cell cycle control phosphatase"/>
    <property type="match status" value="1"/>
</dbReference>
<evidence type="ECO:0000259" key="2">
    <source>
        <dbReference type="PROSITE" id="PS50086"/>
    </source>
</evidence>
<dbReference type="Pfam" id="PF00566">
    <property type="entry name" value="RabGAP-TBC"/>
    <property type="match status" value="1"/>
</dbReference>
<dbReference type="Gene3D" id="1.10.510.10">
    <property type="entry name" value="Transferase(Phosphotransferase) domain 1"/>
    <property type="match status" value="1"/>
</dbReference>
<dbReference type="InterPro" id="IPR036873">
    <property type="entry name" value="Rhodanese-like_dom_sf"/>
</dbReference>
<dbReference type="PROSITE" id="PS50011">
    <property type="entry name" value="PROTEIN_KINASE_DOM"/>
    <property type="match status" value="1"/>
</dbReference>
<dbReference type="AlphaFoldDB" id="A0AAD8PE76"/>
<dbReference type="Pfam" id="PF00069">
    <property type="entry name" value="Pkinase"/>
    <property type="match status" value="1"/>
</dbReference>
<dbReference type="GO" id="GO:0004672">
    <property type="term" value="F:protein kinase activity"/>
    <property type="evidence" value="ECO:0007669"/>
    <property type="project" value="InterPro"/>
</dbReference>
<dbReference type="InterPro" id="IPR000195">
    <property type="entry name" value="Rab-GAP-TBC_dom"/>
</dbReference>
<dbReference type="PANTHER" id="PTHR24362">
    <property type="entry name" value="SERINE/THREONINE-PROTEIN KINASE NEK"/>
    <property type="match status" value="1"/>
</dbReference>
<dbReference type="SMART" id="SM00164">
    <property type="entry name" value="TBC"/>
    <property type="match status" value="1"/>
</dbReference>
<dbReference type="EMBL" id="JAVEPI010000002">
    <property type="protein sequence ID" value="KAK1443461.1"/>
    <property type="molecule type" value="Genomic_DNA"/>
</dbReference>
<feature type="domain" description="Protein kinase" evidence="1">
    <location>
        <begin position="1"/>
        <end position="292"/>
    </location>
</feature>
<dbReference type="InterPro" id="IPR000719">
    <property type="entry name" value="Prot_kinase_dom"/>
</dbReference>
<evidence type="ECO:0000259" key="1">
    <source>
        <dbReference type="PROSITE" id="PS50011"/>
    </source>
</evidence>
<reference evidence="3" key="1">
    <citation type="submission" date="2023-08" db="EMBL/GenBank/DDBJ databases">
        <title>Draft sequence of the Babesia gibsoni genome.</title>
        <authorList>
            <person name="Yamagishi J.Y."/>
            <person name="Xuan X.X."/>
        </authorList>
    </citation>
    <scope>NUCLEOTIDE SEQUENCE</scope>
    <source>
        <strain evidence="3">Azabu</strain>
    </source>
</reference>
<comment type="caution">
    <text evidence="3">The sequence shown here is derived from an EMBL/GenBank/DDBJ whole genome shotgun (WGS) entry which is preliminary data.</text>
</comment>
<gene>
    <name evidence="3" type="ORF">BgAZ_203370</name>
</gene>
<evidence type="ECO:0000313" key="4">
    <source>
        <dbReference type="Proteomes" id="UP001230268"/>
    </source>
</evidence>
<dbReference type="Proteomes" id="UP001230268">
    <property type="component" value="Unassembled WGS sequence"/>
</dbReference>
<evidence type="ECO:0000313" key="3">
    <source>
        <dbReference type="EMBL" id="KAK1443461.1"/>
    </source>
</evidence>
<dbReference type="InterPro" id="IPR035969">
    <property type="entry name" value="Rab-GAP_TBC_sf"/>
</dbReference>
<dbReference type="SUPFAM" id="SSF56112">
    <property type="entry name" value="Protein kinase-like (PK-like)"/>
    <property type="match status" value="1"/>
</dbReference>
<dbReference type="SUPFAM" id="SSF47923">
    <property type="entry name" value="Ypt/Rab-GAP domain of gyp1p"/>
    <property type="match status" value="1"/>
</dbReference>
<dbReference type="PROSITE" id="PS50086">
    <property type="entry name" value="TBC_RABGAP"/>
    <property type="match status" value="1"/>
</dbReference>
<sequence>MESLSRGAPCRGYMESKLVLVIEKTTIEHHLGSPLDKAQRGAIAEAFQYMKTLSHPNLCCYTDMLRIDGNTYMLVSEGYSLSLEDLIKPYPADATFRQANIATLDFDRIVHQLICGIQYLHANGMPHGSLGLHNIFVNRDGDVKIGCYGPHYLKHIAYKNRVDVSQADETARSGCYTGNYNGHCMARESQHEDCHVDPRHLLYCPPDVSCVTQSIYDLRQAMNNDVWALGICLIQIIASIMECEQMEGLYDDAKPIKGTTTTKLFDDITMLLKCQRQIRALRKALIDVSKMFQLIRSRLPPESGLSNFGIDVIGMCEDVLSIHEKNDGKTRSTDERIIGILLMMHSCDNDVASLNNGVNPSCKVNGDIHIYKHKKGGDTGLPESNSVYTVGDEHRFLDTESHVAVIQLVLEWVTGSKLVDDLVHFAGIDLSIGEVDNCKREHPYLEHLFYLLKVACKCLTINPEHRPRVLDLLLMSPRRTETLNTNEQWMEHMDPIWTVTSLCSDASSYPDRRMQIADFFTLKYKKRSIEVSGADIVNMNIDDVFYFWRLMGNSPFDVLKTTGHVSTQSFHIVSIEDMVNKIKKADLFPMIVEHQIRPTCGYARQFTFLYQWIRIRRFNKMLSKGFDNKDQIMIESQVDIPYALRKQIWCVLLGVTVAFNPPMSEITSSEPHDKAIVAEIRKVLNKYDNDILHSERCLMLMISAANRIRNTYSLESLPSSIYIVLVHLVLVYYDFAEILSEVATRIFEKYLKNYYIPSGSFVQNELAEFNTMLNFFLPEVAAHLRQLGALAESFVIVWFMTLFSSSASFQQVFLLWDAIFTFPSYYIKYVAVMAIGSAKEGILHTKTAATAISCISGVINSINVPMLNYMASHTFLFWNDILFPKVSSKYNAGRRGRINQEATPSSQAASGASETNVINEERCSLDRITFTFNSDNYPHERCFKVNLRQFSELLDTCIIIDLRSLESYKLGHIPYSCHVERLFKCLGKRDEASIVSLVNDLLKENQRSAKPFDANRLRKNEHVHRNIQSLLRERKAPLDSDAAADNTILIAVGDGAEAIVERNAVERLIYEFHIPHVCYYRVNNDDWPKFFTISQM</sequence>
<dbReference type="PANTHER" id="PTHR24362:SF309">
    <property type="entry name" value="PROTEIN KINASE DOMAIN-CONTAINING PROTEIN"/>
    <property type="match status" value="1"/>
</dbReference>
<dbReference type="InterPro" id="IPR011009">
    <property type="entry name" value="Kinase-like_dom_sf"/>
</dbReference>
<dbReference type="GO" id="GO:0005524">
    <property type="term" value="F:ATP binding"/>
    <property type="evidence" value="ECO:0007669"/>
    <property type="project" value="InterPro"/>
</dbReference>
<protein>
    <submittedName>
        <fullName evidence="3">Uncharacterized protein</fullName>
    </submittedName>
</protein>
<proteinExistence type="predicted"/>